<sequence>MKRALLCNVLIAFLAVGTFNALAQSFSMKSVIAYPFPRDITSSATGAKIAVSVQQEGKRNIYVAEGPVFELRKLTNYQQDDGQEITSLSVSADGQWVTYVRGGEHSGNRDRSMVVNPANNPVQPKIEVWSVKFAGGIPKKLGEGDYAVPSPKSNKVAWINDNKIWIAAIDGAAAAKCIVDIAGECGSLQWSPDGSKLAFVCNRTDHTYIGVYTNAAAPVKWLAPSFSKDASPRWSPDGGKITFIRTLGQVANAATQPAAAGSAAQPSANRGAVQAWSIWTADVATGEGKLLWKSGDNPRDGLPGTDGGANLYWAANRIVFCSYQDGWPHMYSIDPKGGQPLLLTPGDFQAEQIKLSGDGKWLIFSANTGPDAKLDIDRRHVLRVSVDKADMEVLTPGTEMETYPVLTGDGLTVAMFTANGQRPLTVAVMPLSTRKIKQIGEQLIPVDFPVKQMVIPKQVIYTSPDGQQVHAQLFEPVGGPSKKPAIVYIHGGPQRQMLLGWHHMDYYAIDYALNQYLAGMGFIVLSVNYRNGIGYGYDFNRPTKQGANYIDVKAGGEWLASQPNVDTTRLGVYGGSAGGALTASALARDSKLFKAGVIIHGNSQEPLDAWTSPTMIIHGDDDRNVAYSAGVSLVRRFEQNGKPYFEYLAIPGDSHHWMAHSNILKVNTAAADFLKRMLLDKK</sequence>
<keyword evidence="3" id="KW-0732">Signal</keyword>
<dbReference type="InterPro" id="IPR011659">
    <property type="entry name" value="WD40"/>
</dbReference>
<dbReference type="Proteomes" id="UP000242687">
    <property type="component" value="Unassembled WGS sequence"/>
</dbReference>
<evidence type="ECO:0000256" key="1">
    <source>
        <dbReference type="ARBA" id="ARBA00022801"/>
    </source>
</evidence>
<organism evidence="6 7">
    <name type="scientific">Mucilaginibacter auburnensis</name>
    <dbReference type="NCBI Taxonomy" id="1457233"/>
    <lineage>
        <taxon>Bacteria</taxon>
        <taxon>Pseudomonadati</taxon>
        <taxon>Bacteroidota</taxon>
        <taxon>Sphingobacteriia</taxon>
        <taxon>Sphingobacteriales</taxon>
        <taxon>Sphingobacteriaceae</taxon>
        <taxon>Mucilaginibacter</taxon>
    </lineage>
</organism>
<dbReference type="InterPro" id="IPR011042">
    <property type="entry name" value="6-blade_b-propeller_TolB-like"/>
</dbReference>
<dbReference type="Pfam" id="PF07676">
    <property type="entry name" value="PD40"/>
    <property type="match status" value="2"/>
</dbReference>
<dbReference type="Gene3D" id="2.120.10.30">
    <property type="entry name" value="TolB, C-terminal domain"/>
    <property type="match status" value="2"/>
</dbReference>
<protein>
    <submittedName>
        <fullName evidence="6">Dipeptidyl aminopeptidase/acylaminoacyl peptidase</fullName>
    </submittedName>
</protein>
<evidence type="ECO:0000259" key="5">
    <source>
        <dbReference type="Pfam" id="PF00930"/>
    </source>
</evidence>
<accession>A0A2H9VW97</accession>
<evidence type="ECO:0000259" key="4">
    <source>
        <dbReference type="Pfam" id="PF00326"/>
    </source>
</evidence>
<feature type="domain" description="Peptidase S9 prolyl oligopeptidase catalytic" evidence="4">
    <location>
        <begin position="605"/>
        <end position="678"/>
    </location>
</feature>
<feature type="signal peptide" evidence="3">
    <location>
        <begin position="1"/>
        <end position="23"/>
    </location>
</feature>
<dbReference type="InterPro" id="IPR029058">
    <property type="entry name" value="AB_hydrolase_fold"/>
</dbReference>
<dbReference type="GO" id="GO:0004252">
    <property type="term" value="F:serine-type endopeptidase activity"/>
    <property type="evidence" value="ECO:0007669"/>
    <property type="project" value="TreeGrafter"/>
</dbReference>
<dbReference type="Pfam" id="PF00326">
    <property type="entry name" value="Peptidase_S9"/>
    <property type="match status" value="2"/>
</dbReference>
<evidence type="ECO:0000313" key="7">
    <source>
        <dbReference type="Proteomes" id="UP000242687"/>
    </source>
</evidence>
<dbReference type="Pfam" id="PF00930">
    <property type="entry name" value="DPPIV_N"/>
    <property type="match status" value="1"/>
</dbReference>
<dbReference type="AlphaFoldDB" id="A0A2H9VW97"/>
<dbReference type="GO" id="GO:0004177">
    <property type="term" value="F:aminopeptidase activity"/>
    <property type="evidence" value="ECO:0007669"/>
    <property type="project" value="UniProtKB-KW"/>
</dbReference>
<dbReference type="Gene3D" id="3.40.50.1820">
    <property type="entry name" value="alpha/beta hydrolase"/>
    <property type="match status" value="1"/>
</dbReference>
<feature type="domain" description="Dipeptidylpeptidase IV N-terminal" evidence="5">
    <location>
        <begin position="314"/>
        <end position="404"/>
    </location>
</feature>
<feature type="domain" description="Peptidase S9 prolyl oligopeptidase catalytic" evidence="4">
    <location>
        <begin position="515"/>
        <end position="601"/>
    </location>
</feature>
<keyword evidence="7" id="KW-1185">Reference proteome</keyword>
<keyword evidence="1" id="KW-0378">Hydrolase</keyword>
<gene>
    <name evidence="6" type="ORF">CLV57_2123</name>
</gene>
<dbReference type="OrthoDB" id="9777457at2"/>
<dbReference type="PANTHER" id="PTHR42776">
    <property type="entry name" value="SERINE PEPTIDASE S9 FAMILY MEMBER"/>
    <property type="match status" value="1"/>
</dbReference>
<proteinExistence type="predicted"/>
<dbReference type="EMBL" id="PGFJ01000001">
    <property type="protein sequence ID" value="PJJ85095.1"/>
    <property type="molecule type" value="Genomic_DNA"/>
</dbReference>
<evidence type="ECO:0000256" key="3">
    <source>
        <dbReference type="SAM" id="SignalP"/>
    </source>
</evidence>
<evidence type="ECO:0000313" key="6">
    <source>
        <dbReference type="EMBL" id="PJJ85095.1"/>
    </source>
</evidence>
<feature type="chain" id="PRO_5014177627" evidence="3">
    <location>
        <begin position="24"/>
        <end position="682"/>
    </location>
</feature>
<dbReference type="PANTHER" id="PTHR42776:SF27">
    <property type="entry name" value="DIPEPTIDYL PEPTIDASE FAMILY MEMBER 6"/>
    <property type="match status" value="1"/>
</dbReference>
<dbReference type="SUPFAM" id="SSF82171">
    <property type="entry name" value="DPP6 N-terminal domain-like"/>
    <property type="match status" value="1"/>
</dbReference>
<reference evidence="6 7" key="1">
    <citation type="submission" date="2017-11" db="EMBL/GenBank/DDBJ databases">
        <title>Genomic Encyclopedia of Archaeal and Bacterial Type Strains, Phase II (KMG-II): From Individual Species to Whole Genera.</title>
        <authorList>
            <person name="Goeker M."/>
        </authorList>
    </citation>
    <scope>NUCLEOTIDE SEQUENCE [LARGE SCALE GENOMIC DNA]</scope>
    <source>
        <strain evidence="6 7">DSM 28175</strain>
    </source>
</reference>
<dbReference type="GO" id="GO:0006508">
    <property type="term" value="P:proteolysis"/>
    <property type="evidence" value="ECO:0007669"/>
    <property type="project" value="InterPro"/>
</dbReference>
<keyword evidence="6" id="KW-0031">Aminopeptidase</keyword>
<dbReference type="SUPFAM" id="SSF53474">
    <property type="entry name" value="alpha/beta-Hydrolases"/>
    <property type="match status" value="1"/>
</dbReference>
<dbReference type="RefSeq" id="WP_100341246.1">
    <property type="nucleotide sequence ID" value="NZ_PGFJ01000001.1"/>
</dbReference>
<name>A0A2H9VW97_9SPHI</name>
<comment type="caution">
    <text evidence="6">The sequence shown here is derived from an EMBL/GenBank/DDBJ whole genome shotgun (WGS) entry which is preliminary data.</text>
</comment>
<keyword evidence="6" id="KW-0645">Protease</keyword>
<evidence type="ECO:0000256" key="2">
    <source>
        <dbReference type="ARBA" id="ARBA00022825"/>
    </source>
</evidence>
<keyword evidence="2" id="KW-0720">Serine protease</keyword>
<dbReference type="InterPro" id="IPR002469">
    <property type="entry name" value="Peptidase_S9B_N"/>
</dbReference>
<dbReference type="InterPro" id="IPR001375">
    <property type="entry name" value="Peptidase_S9_cat"/>
</dbReference>